<feature type="domain" description="DUF7041" evidence="2">
    <location>
        <begin position="24"/>
        <end position="57"/>
    </location>
</feature>
<dbReference type="AlphaFoldDB" id="A0A4Y2AIQ6"/>
<proteinExistence type="predicted"/>
<organism evidence="3 4">
    <name type="scientific">Araneus ventricosus</name>
    <name type="common">Orbweaver spider</name>
    <name type="synonym">Epeira ventricosa</name>
    <dbReference type="NCBI Taxonomy" id="182803"/>
    <lineage>
        <taxon>Eukaryota</taxon>
        <taxon>Metazoa</taxon>
        <taxon>Ecdysozoa</taxon>
        <taxon>Arthropoda</taxon>
        <taxon>Chelicerata</taxon>
        <taxon>Arachnida</taxon>
        <taxon>Araneae</taxon>
        <taxon>Araneomorphae</taxon>
        <taxon>Entelegynae</taxon>
        <taxon>Araneoidea</taxon>
        <taxon>Araneidae</taxon>
        <taxon>Araneus</taxon>
    </lineage>
</organism>
<dbReference type="Proteomes" id="UP000499080">
    <property type="component" value="Unassembled WGS sequence"/>
</dbReference>
<name>A0A4Y2AIQ6_ARAVE</name>
<reference evidence="3 4" key="1">
    <citation type="journal article" date="2019" name="Sci. Rep.">
        <title>Orb-weaving spider Araneus ventricosus genome elucidates the spidroin gene catalogue.</title>
        <authorList>
            <person name="Kono N."/>
            <person name="Nakamura H."/>
            <person name="Ohtoshi R."/>
            <person name="Moran D.A.P."/>
            <person name="Shinohara A."/>
            <person name="Yoshida Y."/>
            <person name="Fujiwara M."/>
            <person name="Mori M."/>
            <person name="Tomita M."/>
            <person name="Arakawa K."/>
        </authorList>
    </citation>
    <scope>NUCLEOTIDE SEQUENCE [LARGE SCALE GENOMIC DNA]</scope>
</reference>
<evidence type="ECO:0000313" key="3">
    <source>
        <dbReference type="EMBL" id="GBL79136.1"/>
    </source>
</evidence>
<feature type="transmembrane region" description="Helical" evidence="1">
    <location>
        <begin position="121"/>
        <end position="139"/>
    </location>
</feature>
<dbReference type="OrthoDB" id="10257314at2759"/>
<protein>
    <recommendedName>
        <fullName evidence="2">DUF7041 domain-containing protein</fullName>
    </recommendedName>
</protein>
<keyword evidence="1" id="KW-0812">Transmembrane</keyword>
<dbReference type="Pfam" id="PF23055">
    <property type="entry name" value="DUF7041"/>
    <property type="match status" value="1"/>
</dbReference>
<dbReference type="EMBL" id="BGPR01000018">
    <property type="protein sequence ID" value="GBL79136.1"/>
    <property type="molecule type" value="Genomic_DNA"/>
</dbReference>
<comment type="caution">
    <text evidence="3">The sequence shown here is derived from an EMBL/GenBank/DDBJ whole genome shotgun (WGS) entry which is preliminary data.</text>
</comment>
<keyword evidence="1" id="KW-0472">Membrane</keyword>
<sequence length="150" mass="17178">MPSDNVGQTKGEGNELSRVAFRAPLVWEGEPELWFYQLESQFIIAGITTDITKYLLSLELNSSQFQDKQANAVLYTGKCKQAVVSNMSLIRRHRTNSQSDFSRQFPVCRMVSVICKSSKRAYINTRSVSSFVFFFFFFVQSKTVKVSQFV</sequence>
<accession>A0A4Y2AIQ6</accession>
<keyword evidence="4" id="KW-1185">Reference proteome</keyword>
<evidence type="ECO:0000256" key="1">
    <source>
        <dbReference type="SAM" id="Phobius"/>
    </source>
</evidence>
<evidence type="ECO:0000313" key="4">
    <source>
        <dbReference type="Proteomes" id="UP000499080"/>
    </source>
</evidence>
<keyword evidence="1" id="KW-1133">Transmembrane helix</keyword>
<gene>
    <name evidence="3" type="ORF">AVEN_92387_1</name>
</gene>
<dbReference type="InterPro" id="IPR055469">
    <property type="entry name" value="DUF7041"/>
</dbReference>
<evidence type="ECO:0000259" key="2">
    <source>
        <dbReference type="Pfam" id="PF23055"/>
    </source>
</evidence>